<feature type="region of interest" description="Disordered" evidence="3">
    <location>
        <begin position="173"/>
        <end position="205"/>
    </location>
</feature>
<feature type="region of interest" description="Disordered" evidence="3">
    <location>
        <begin position="225"/>
        <end position="277"/>
    </location>
</feature>
<dbReference type="Pfam" id="PF00240">
    <property type="entry name" value="ubiquitin"/>
    <property type="match status" value="1"/>
</dbReference>
<dbReference type="PROSITE" id="PS50053">
    <property type="entry name" value="UBIQUITIN_2"/>
    <property type="match status" value="1"/>
</dbReference>
<keyword evidence="6" id="KW-1185">Reference proteome</keyword>
<dbReference type="GeneTree" id="ENSGT00510000049027"/>
<accession>A0A3Q2XGA4</accession>
<evidence type="ECO:0000313" key="6">
    <source>
        <dbReference type="Proteomes" id="UP000264840"/>
    </source>
</evidence>
<proteinExistence type="predicted"/>
<dbReference type="AlphaFoldDB" id="A0A3Q2XGA4"/>
<feature type="compositionally biased region" description="Polar residues" evidence="3">
    <location>
        <begin position="306"/>
        <end position="320"/>
    </location>
</feature>
<feature type="compositionally biased region" description="Polar residues" evidence="3">
    <location>
        <begin position="173"/>
        <end position="185"/>
    </location>
</feature>
<feature type="region of interest" description="Disordered" evidence="3">
    <location>
        <begin position="294"/>
        <end position="325"/>
    </location>
</feature>
<reference evidence="5" key="2">
    <citation type="submission" date="2025-09" db="UniProtKB">
        <authorList>
            <consortium name="Ensembl"/>
        </authorList>
    </citation>
    <scope>IDENTIFICATION</scope>
</reference>
<organism evidence="5 6">
    <name type="scientific">Haplochromis burtoni</name>
    <name type="common">Burton's mouthbrooder</name>
    <name type="synonym">Chromis burtoni</name>
    <dbReference type="NCBI Taxonomy" id="8153"/>
    <lineage>
        <taxon>Eukaryota</taxon>
        <taxon>Metazoa</taxon>
        <taxon>Chordata</taxon>
        <taxon>Craniata</taxon>
        <taxon>Vertebrata</taxon>
        <taxon>Euteleostomi</taxon>
        <taxon>Actinopterygii</taxon>
        <taxon>Neopterygii</taxon>
        <taxon>Teleostei</taxon>
        <taxon>Neoteleostei</taxon>
        <taxon>Acanthomorphata</taxon>
        <taxon>Ovalentaria</taxon>
        <taxon>Cichlomorphae</taxon>
        <taxon>Cichliformes</taxon>
        <taxon>Cichlidae</taxon>
        <taxon>African cichlids</taxon>
        <taxon>Pseudocrenilabrinae</taxon>
        <taxon>Haplochromini</taxon>
        <taxon>Haplochromis</taxon>
    </lineage>
</organism>
<dbReference type="PANTHER" id="PTHR23010">
    <property type="entry name" value="MIDNOLIN"/>
    <property type="match status" value="1"/>
</dbReference>
<dbReference type="PANTHER" id="PTHR23010:SF1">
    <property type="entry name" value="MIDNOLIN"/>
    <property type="match status" value="1"/>
</dbReference>
<dbReference type="SMART" id="SM00213">
    <property type="entry name" value="UBQ"/>
    <property type="match status" value="1"/>
</dbReference>
<evidence type="ECO:0000259" key="4">
    <source>
        <dbReference type="PROSITE" id="PS50053"/>
    </source>
</evidence>
<name>A0A3Q2XGA4_HAPBU</name>
<dbReference type="OrthoDB" id="1916003at2759"/>
<feature type="compositionally biased region" description="Low complexity" evidence="3">
    <location>
        <begin position="186"/>
        <end position="205"/>
    </location>
</feature>
<evidence type="ECO:0000313" key="5">
    <source>
        <dbReference type="Ensembl" id="ENSHBUP00000034485.1"/>
    </source>
</evidence>
<dbReference type="Gene3D" id="3.10.20.90">
    <property type="entry name" value="Phosphatidylinositol 3-kinase Catalytic Subunit, Chain A, domain 1"/>
    <property type="match status" value="1"/>
</dbReference>
<feature type="domain" description="Ubiquitin-like" evidence="4">
    <location>
        <begin position="31"/>
        <end position="105"/>
    </location>
</feature>
<dbReference type="Proteomes" id="UP000264840">
    <property type="component" value="Unplaced"/>
</dbReference>
<evidence type="ECO:0000256" key="3">
    <source>
        <dbReference type="SAM" id="MobiDB-lite"/>
    </source>
</evidence>
<gene>
    <name evidence="5" type="primary">MIDN</name>
</gene>
<feature type="compositionally biased region" description="Polar residues" evidence="3">
    <location>
        <begin position="243"/>
        <end position="255"/>
    </location>
</feature>
<dbReference type="InterPro" id="IPR039336">
    <property type="entry name" value="Midnolin"/>
</dbReference>
<comment type="subcellular location">
    <subcellularLocation>
        <location evidence="1">Nucleus</location>
    </subcellularLocation>
</comment>
<protein>
    <submittedName>
        <fullName evidence="5">Midnolin</fullName>
    </submittedName>
</protein>
<dbReference type="SUPFAM" id="SSF54236">
    <property type="entry name" value="Ubiquitin-like"/>
    <property type="match status" value="1"/>
</dbReference>
<dbReference type="Ensembl" id="ENSHBUT00000035673.1">
    <property type="protein sequence ID" value="ENSHBUP00000034485.1"/>
    <property type="gene ID" value="ENSHBUG00000022050.1"/>
</dbReference>
<keyword evidence="2" id="KW-0539">Nucleus</keyword>
<dbReference type="GO" id="GO:0005634">
    <property type="term" value="C:nucleus"/>
    <property type="evidence" value="ECO:0007669"/>
    <property type="project" value="UniProtKB-SubCell"/>
</dbReference>
<feature type="region of interest" description="Disordered" evidence="3">
    <location>
        <begin position="462"/>
        <end position="482"/>
    </location>
</feature>
<dbReference type="OMA" id="CKLEHLQ"/>
<dbReference type="InterPro" id="IPR029071">
    <property type="entry name" value="Ubiquitin-like_domsf"/>
</dbReference>
<evidence type="ECO:0000256" key="2">
    <source>
        <dbReference type="ARBA" id="ARBA00023242"/>
    </source>
</evidence>
<feature type="compositionally biased region" description="Low complexity" evidence="3">
    <location>
        <begin position="294"/>
        <end position="305"/>
    </location>
</feature>
<feature type="compositionally biased region" description="Low complexity" evidence="3">
    <location>
        <begin position="228"/>
        <end position="242"/>
    </location>
</feature>
<evidence type="ECO:0000256" key="1">
    <source>
        <dbReference type="ARBA" id="ARBA00004123"/>
    </source>
</evidence>
<sequence length="482" mass="50853">MEQQQQRGLCSVTAFQCASRGAGVSSGQSSMRLCITSTAGSPVELTVPRGETVEALKARISQKLRLHTDRIVLLHKDRHLTAGTLLDQGVTDGSKLTLVPVIEAGLLCSTTRAERTVMDVLESLTEVQINDFLSGRSPLNINLGIGAHVMCVELQLSAQDVKELLLDSKAHGSNAQTASSTNHPHSASAWTSTTGPATTSASQASSATPFSVDSLSSFQFNTQGARTSLNSQNPSVPSSSVPATNCCNPSSLLNSHSEHGSPHAPSPPLPCGSPHPGSPLRAIAPVCSAGPISSSPAPLSPTAASTFTESNPDASSTAQLPNPPGAVIESFVRHSPGIFSGTFSGTLAPCSQSGFSHPRRGVAIILQILNDLLRAAYHHQGAPVPHPLHRCPAQGAEVSPLLTAEEPRPPAMQRTEPLCGAPGDVAHEGPVVHSSTEENQTLHCKLEHLQLLMHERRLRRRACKTSRLSQGSHPYQKRHHHP</sequence>
<feature type="compositionally biased region" description="Pro residues" evidence="3">
    <location>
        <begin position="264"/>
        <end position="277"/>
    </location>
</feature>
<dbReference type="InterPro" id="IPR000626">
    <property type="entry name" value="Ubiquitin-like_dom"/>
</dbReference>
<reference evidence="5" key="1">
    <citation type="submission" date="2025-08" db="UniProtKB">
        <authorList>
            <consortium name="Ensembl"/>
        </authorList>
    </citation>
    <scope>IDENTIFICATION</scope>
</reference>